<evidence type="ECO:0000256" key="1">
    <source>
        <dbReference type="SAM" id="MobiDB-lite"/>
    </source>
</evidence>
<feature type="region of interest" description="Disordered" evidence="1">
    <location>
        <begin position="176"/>
        <end position="195"/>
    </location>
</feature>
<dbReference type="InterPro" id="IPR036583">
    <property type="entry name" value="23S_rRNA_IVS_sf"/>
</dbReference>
<dbReference type="InterPro" id="IPR026354">
    <property type="entry name" value="4helix_suffix_dom"/>
</dbReference>
<dbReference type="Gene3D" id="1.20.1440.60">
    <property type="entry name" value="23S rRNA-intervening sequence"/>
    <property type="match status" value="1"/>
</dbReference>
<dbReference type="NCBIfam" id="TIGR04258">
    <property type="entry name" value="4helix_suffix"/>
    <property type="match status" value="1"/>
</dbReference>
<dbReference type="OrthoDB" id="9796189at2"/>
<comment type="caution">
    <text evidence="2">The sequence shown here is derived from an EMBL/GenBank/DDBJ whole genome shotgun (WGS) entry which is preliminary data.</text>
</comment>
<gene>
    <name evidence="2" type="ORF">CXU22_01140</name>
</gene>
<dbReference type="SUPFAM" id="SSF158446">
    <property type="entry name" value="IVS-encoded protein-like"/>
    <property type="match status" value="1"/>
</dbReference>
<dbReference type="NCBIfam" id="TIGR02436">
    <property type="entry name" value="four helix bundle protein"/>
    <property type="match status" value="1"/>
</dbReference>
<sequence length="195" mass="22639">MGRMASLLRPSGDYRSLLSYRKAEQIYDLTYYFCKAYLSFRDRTVDQMVQAARSGKQNIAEGKEAGLVSMETEIMLMNVARASLDELLADYEDFLRVRGFPVWGKDSRESLFVRKKGADKCLARDYFLELARTRPPEVVANMAICLIFQAKYLLMRQLRFLEGKFLREGGMRERMSRMRRNRGDRGDRGDRGEIG</sequence>
<dbReference type="AlphaFoldDB" id="A0A2N8HFW5"/>
<protein>
    <submittedName>
        <fullName evidence="2">Four helix bundle protein</fullName>
    </submittedName>
</protein>
<accession>A0A2N8HFW5</accession>
<reference evidence="2 3" key="1">
    <citation type="journal article" date="2017" name="BMC Genomics">
        <title>Genome sequencing of 39 Akkermansia muciniphila isolates reveals its population structure, genomic and functional diverisity, and global distribution in mammalian gut microbiotas.</title>
        <authorList>
            <person name="Guo X."/>
            <person name="Li S."/>
            <person name="Zhang J."/>
            <person name="Wu F."/>
            <person name="Li X."/>
            <person name="Wu D."/>
            <person name="Zhang M."/>
            <person name="Ou Z."/>
            <person name="Jie Z."/>
            <person name="Yan Q."/>
            <person name="Li P."/>
            <person name="Yi J."/>
            <person name="Peng Y."/>
        </authorList>
    </citation>
    <scope>NUCLEOTIDE SEQUENCE [LARGE SCALE GENOMIC DNA]</scope>
    <source>
        <strain evidence="2 3">GP24</strain>
    </source>
</reference>
<feature type="non-terminal residue" evidence="2">
    <location>
        <position position="195"/>
    </location>
</feature>
<dbReference type="EMBL" id="PJKA01000003">
    <property type="protein sequence ID" value="PNC19647.1"/>
    <property type="molecule type" value="Genomic_DNA"/>
</dbReference>
<proteinExistence type="predicted"/>
<dbReference type="InterPro" id="IPR012657">
    <property type="entry name" value="23S_rRNA-intervening_sequence"/>
</dbReference>
<evidence type="ECO:0000313" key="2">
    <source>
        <dbReference type="EMBL" id="PNC19647.1"/>
    </source>
</evidence>
<name>A0A2N8HFW5_9BACT</name>
<dbReference type="Proteomes" id="UP000236000">
    <property type="component" value="Unassembled WGS sequence"/>
</dbReference>
<evidence type="ECO:0000313" key="3">
    <source>
        <dbReference type="Proteomes" id="UP000236000"/>
    </source>
</evidence>
<organism evidence="2 3">
    <name type="scientific">Akkermansia muciniphila</name>
    <dbReference type="NCBI Taxonomy" id="239935"/>
    <lineage>
        <taxon>Bacteria</taxon>
        <taxon>Pseudomonadati</taxon>
        <taxon>Verrucomicrobiota</taxon>
        <taxon>Verrucomicrobiia</taxon>
        <taxon>Verrucomicrobiales</taxon>
        <taxon>Akkermansiaceae</taxon>
        <taxon>Akkermansia</taxon>
    </lineage>
</organism>